<dbReference type="FunFam" id="2.10.25.10:FF:000275">
    <property type="entry name" value="usherin"/>
    <property type="match status" value="2"/>
</dbReference>
<feature type="domain" description="Laminin EGF-like" evidence="25">
    <location>
        <begin position="799"/>
        <end position="851"/>
    </location>
</feature>
<dbReference type="RefSeq" id="XP_028387136.2">
    <property type="nucleotide sequence ID" value="XM_028531335.2"/>
</dbReference>
<dbReference type="FunFam" id="2.60.40.10:FF:001285">
    <property type="entry name" value="Usherin"/>
    <property type="match status" value="1"/>
</dbReference>
<dbReference type="FunFam" id="2.60.40.10:FF:001379">
    <property type="entry name" value="Usherin"/>
    <property type="match status" value="1"/>
</dbReference>
<dbReference type="FunFam" id="2.60.40.10:FF:001236">
    <property type="entry name" value="Usherin"/>
    <property type="match status" value="1"/>
</dbReference>
<dbReference type="FunFam" id="2.60.40.10:FF:001037">
    <property type="entry name" value="Usherin"/>
    <property type="match status" value="1"/>
</dbReference>
<dbReference type="GO" id="GO:0048513">
    <property type="term" value="P:animal organ development"/>
    <property type="evidence" value="ECO:0007669"/>
    <property type="project" value="UniProtKB-ARBA"/>
</dbReference>
<feature type="disulfide bond" evidence="21">
    <location>
        <begin position="769"/>
        <end position="778"/>
    </location>
</feature>
<dbReference type="PROSITE" id="PS50027">
    <property type="entry name" value="EGF_LAM_2"/>
    <property type="match status" value="8"/>
</dbReference>
<feature type="domain" description="Fibronectin type-III" evidence="26">
    <location>
        <begin position="4551"/>
        <end position="4635"/>
    </location>
</feature>
<feature type="domain" description="Fibronectin type-III" evidence="26">
    <location>
        <begin position="2252"/>
        <end position="2350"/>
    </location>
</feature>
<dbReference type="FunFam" id="2.60.40.10:FF:001255">
    <property type="entry name" value="usherin"/>
    <property type="match status" value="1"/>
</dbReference>
<dbReference type="FunFam" id="2.60.120.260:FF:000069">
    <property type="entry name" value="Usherin"/>
    <property type="match status" value="1"/>
</dbReference>
<feature type="domain" description="Laminin G" evidence="24">
    <location>
        <begin position="1622"/>
        <end position="1814"/>
    </location>
</feature>
<dbReference type="FunFam" id="2.60.40.10:FF:001227">
    <property type="entry name" value="Usherin"/>
    <property type="match status" value="1"/>
</dbReference>
<evidence type="ECO:0000256" key="10">
    <source>
        <dbReference type="ARBA" id="ARBA00022869"/>
    </source>
</evidence>
<keyword evidence="3" id="KW-0964">Secreted</keyword>
<feature type="disulfide bond" evidence="21">
    <location>
        <begin position="1027"/>
        <end position="1036"/>
    </location>
</feature>
<feature type="domain" description="Laminin EGF-like" evidence="25">
    <location>
        <begin position="1005"/>
        <end position="1055"/>
    </location>
</feature>
<feature type="domain" description="Fibronectin type-III" evidence="26">
    <location>
        <begin position="1350"/>
        <end position="1468"/>
    </location>
</feature>
<feature type="disulfide bond" evidence="21">
    <location>
        <begin position="1039"/>
        <end position="1053"/>
    </location>
</feature>
<feature type="domain" description="Fibronectin type-III" evidence="26">
    <location>
        <begin position="2062"/>
        <end position="2161"/>
    </location>
</feature>
<dbReference type="GO" id="GO:0005604">
    <property type="term" value="C:basement membrane"/>
    <property type="evidence" value="ECO:0007669"/>
    <property type="project" value="UniProtKB-SubCell"/>
</dbReference>
<keyword evidence="9" id="KW-1009">Hearing</keyword>
<accession>A0A6J2N5J9</accession>
<evidence type="ECO:0000256" key="7">
    <source>
        <dbReference type="ARBA" id="ARBA00022729"/>
    </source>
</evidence>
<evidence type="ECO:0000256" key="9">
    <source>
        <dbReference type="ARBA" id="ARBA00022740"/>
    </source>
</evidence>
<feature type="domain" description="Fibronectin type-III" evidence="26">
    <location>
        <begin position="3971"/>
        <end position="4068"/>
    </location>
</feature>
<dbReference type="FunFam" id="2.60.40.10:FF:001023">
    <property type="entry name" value="usherin"/>
    <property type="match status" value="1"/>
</dbReference>
<feature type="disulfide bond" evidence="21">
    <location>
        <begin position="1128"/>
        <end position="1137"/>
    </location>
</feature>
<feature type="disulfide bond" evidence="21">
    <location>
        <begin position="1090"/>
        <end position="1104"/>
    </location>
</feature>
<keyword evidence="5" id="KW-0716">Sensory transduction</keyword>
<dbReference type="FunFam" id="2.60.40.10:FF:001168">
    <property type="entry name" value="Usherin"/>
    <property type="match status" value="1"/>
</dbReference>
<dbReference type="PRINTS" id="PR00011">
    <property type="entry name" value="EGFLAMININ"/>
</dbReference>
<dbReference type="GO" id="GO:0060171">
    <property type="term" value="C:stereocilium membrane"/>
    <property type="evidence" value="ECO:0007669"/>
    <property type="project" value="UniProtKB-SubCell"/>
</dbReference>
<feature type="domain" description="Fibronectin type-III" evidence="26">
    <location>
        <begin position="2833"/>
        <end position="2926"/>
    </location>
</feature>
<dbReference type="FunFam" id="2.10.25.10:FF:000330">
    <property type="entry name" value="usherin"/>
    <property type="match status" value="1"/>
</dbReference>
<keyword evidence="15" id="KW-0966">Cell projection</keyword>
<dbReference type="FunFam" id="2.60.40.10:FF:001276">
    <property type="entry name" value="Usherin"/>
    <property type="match status" value="1"/>
</dbReference>
<feature type="region of interest" description="Disordered" evidence="22">
    <location>
        <begin position="1153"/>
        <end position="1182"/>
    </location>
</feature>
<dbReference type="InterPro" id="IPR008211">
    <property type="entry name" value="Laminin_N"/>
</dbReference>
<evidence type="ECO:0000256" key="22">
    <source>
        <dbReference type="SAM" id="MobiDB-lite"/>
    </source>
</evidence>
<keyword evidence="12 23" id="KW-0472">Membrane</keyword>
<dbReference type="PROSITE" id="PS50025">
    <property type="entry name" value="LAM_G_DOMAIN"/>
    <property type="match status" value="2"/>
</dbReference>
<dbReference type="Pfam" id="PF13385">
    <property type="entry name" value="Laminin_G_3"/>
    <property type="match status" value="1"/>
</dbReference>
<dbReference type="InterPro" id="IPR006558">
    <property type="entry name" value="LamG-like"/>
</dbReference>
<dbReference type="Pfam" id="PF24973">
    <property type="entry name" value="EGF_LMN_ATRN"/>
    <property type="match status" value="1"/>
</dbReference>
<dbReference type="FunFam" id="2.60.40.10:FF:001716">
    <property type="entry name" value="Usherin"/>
    <property type="match status" value="1"/>
</dbReference>
<dbReference type="Gene3D" id="2.60.120.200">
    <property type="match status" value="3"/>
</dbReference>
<dbReference type="FunFam" id="2.60.40.10:FF:000991">
    <property type="entry name" value="Usherin"/>
    <property type="match status" value="1"/>
</dbReference>
<feature type="domain" description="Fibronectin type-III" evidence="26">
    <location>
        <begin position="4933"/>
        <end position="5035"/>
    </location>
</feature>
<keyword evidence="16 21" id="KW-0424">Laminin EGF-like domain</keyword>
<feature type="disulfide bond" evidence="21">
    <location>
        <begin position="852"/>
        <end position="864"/>
    </location>
</feature>
<feature type="domain" description="Fibronectin type-III" evidence="26">
    <location>
        <begin position="3129"/>
        <end position="3219"/>
    </location>
</feature>
<evidence type="ECO:0000256" key="20">
    <source>
        <dbReference type="ARBA" id="ARBA00072076"/>
    </source>
</evidence>
<dbReference type="PROSITE" id="PS51117">
    <property type="entry name" value="LAMININ_NTER"/>
    <property type="match status" value="1"/>
</dbReference>
<feature type="domain" description="Fibronectin type-III" evidence="26">
    <location>
        <begin position="2930"/>
        <end position="3030"/>
    </location>
</feature>
<dbReference type="InterPro" id="IPR001791">
    <property type="entry name" value="Laminin_G"/>
</dbReference>
<dbReference type="CTD" id="7399"/>
<feature type="domain" description="Fibronectin type-III" evidence="26">
    <location>
        <begin position="4173"/>
        <end position="4258"/>
    </location>
</feature>
<feature type="domain" description="Laminin EGF-like" evidence="25">
    <location>
        <begin position="952"/>
        <end position="1004"/>
    </location>
</feature>
<dbReference type="PANTHER" id="PTHR46957:SF7">
    <property type="entry name" value="USHERIN"/>
    <property type="match status" value="1"/>
</dbReference>
<dbReference type="FunFam" id="2.60.40.10:FF:001416">
    <property type="entry name" value="Usherin"/>
    <property type="match status" value="1"/>
</dbReference>
<evidence type="ECO:0000256" key="21">
    <source>
        <dbReference type="PROSITE-ProRule" id="PRU00460"/>
    </source>
</evidence>
<feature type="domain" description="Fibronectin type-III" evidence="26">
    <location>
        <begin position="3876"/>
        <end position="3970"/>
    </location>
</feature>
<dbReference type="FunFam" id="2.10.25.10:FF:000224">
    <property type="entry name" value="Usherin"/>
    <property type="match status" value="1"/>
</dbReference>
<dbReference type="Gene3D" id="2.60.120.260">
    <property type="entry name" value="Galactose-binding domain-like"/>
    <property type="match status" value="1"/>
</dbReference>
<keyword evidence="10" id="KW-0084">Basement membrane</keyword>
<dbReference type="KEGG" id="pdic:114512390"/>
<dbReference type="FunFam" id="2.60.40.10:FF:001030">
    <property type="entry name" value="Usherin"/>
    <property type="match status" value="1"/>
</dbReference>
<evidence type="ECO:0000256" key="19">
    <source>
        <dbReference type="ARBA" id="ARBA00065195"/>
    </source>
</evidence>
<dbReference type="SUPFAM" id="SSF49265">
    <property type="entry name" value="Fibronectin type III"/>
    <property type="match status" value="20"/>
</dbReference>
<dbReference type="FunFam" id="2.60.120.200:FF:000126">
    <property type="entry name" value="usherin"/>
    <property type="match status" value="1"/>
</dbReference>
<evidence type="ECO:0000259" key="25">
    <source>
        <dbReference type="PROSITE" id="PS50027"/>
    </source>
</evidence>
<dbReference type="FunCoup" id="A0A6J2N5J9">
    <property type="interactions" value="33"/>
</dbReference>
<dbReference type="FunFam" id="2.10.25.10:FF:000313">
    <property type="entry name" value="Usherin"/>
    <property type="match status" value="1"/>
</dbReference>
<evidence type="ECO:0000256" key="23">
    <source>
        <dbReference type="SAM" id="Phobius"/>
    </source>
</evidence>
<evidence type="ECO:0000256" key="17">
    <source>
        <dbReference type="ARBA" id="ARBA00023305"/>
    </source>
</evidence>
<keyword evidence="7" id="KW-0732">Signal</keyword>
<feature type="domain" description="Fibronectin type-III" evidence="26">
    <location>
        <begin position="3697"/>
        <end position="3784"/>
    </location>
</feature>
<dbReference type="SMART" id="SM00560">
    <property type="entry name" value="LamGL"/>
    <property type="match status" value="1"/>
</dbReference>
<dbReference type="FunFam" id="2.60.40.10:FF:001296">
    <property type="entry name" value="Usherin"/>
    <property type="match status" value="1"/>
</dbReference>
<dbReference type="FunFam" id="2.60.40.10:FF:001176">
    <property type="entry name" value="Usherin"/>
    <property type="match status" value="1"/>
</dbReference>
<evidence type="ECO:0000256" key="1">
    <source>
        <dbReference type="ARBA" id="ARBA00004302"/>
    </source>
</evidence>
<feature type="disulfide bond" evidence="21">
    <location>
        <begin position="922"/>
        <end position="931"/>
    </location>
</feature>
<feature type="domain" description="Fibronectin type-III" evidence="26">
    <location>
        <begin position="2731"/>
        <end position="2829"/>
    </location>
</feature>
<feature type="disulfide bond" evidence="21">
    <location>
        <begin position="975"/>
        <end position="984"/>
    </location>
</feature>
<dbReference type="FunFam" id="2.60.120.200:FF:000111">
    <property type="entry name" value="Usherin"/>
    <property type="match status" value="1"/>
</dbReference>
<name>A0A6J2N5J9_9CHIR</name>
<keyword evidence="6 23" id="KW-0812">Transmembrane</keyword>
<feature type="domain" description="Fibronectin type-III" evidence="26">
    <location>
        <begin position="1469"/>
        <end position="1573"/>
    </location>
</feature>
<keyword evidence="13 21" id="KW-1015">Disulfide bond</keyword>
<evidence type="ECO:0000259" key="26">
    <source>
        <dbReference type="PROSITE" id="PS50853"/>
    </source>
</evidence>
<comment type="caution">
    <text evidence="21">Lacks conserved residue(s) required for the propagation of feature annotation.</text>
</comment>
<feature type="domain" description="Fibronectin type-III" evidence="26">
    <location>
        <begin position="1255"/>
        <end position="1349"/>
    </location>
</feature>
<dbReference type="FunFam" id="2.60.120.200:FF:000125">
    <property type="entry name" value="Usherin"/>
    <property type="match status" value="1"/>
</dbReference>
<keyword evidence="28" id="KW-1185">Reference proteome</keyword>
<dbReference type="Pfam" id="PF00055">
    <property type="entry name" value="Laminin_N"/>
    <property type="match status" value="1"/>
</dbReference>
<feature type="disulfide bond" evidence="21">
    <location>
        <begin position="873"/>
        <end position="882"/>
    </location>
</feature>
<dbReference type="InParanoid" id="A0A6J2N5J9"/>
<evidence type="ECO:0000256" key="3">
    <source>
        <dbReference type="ARBA" id="ARBA00022525"/>
    </source>
</evidence>
<dbReference type="SMART" id="SM00282">
    <property type="entry name" value="LamG"/>
    <property type="match status" value="2"/>
</dbReference>
<dbReference type="Proteomes" id="UP000504628">
    <property type="component" value="Chromosome 15"/>
</dbReference>
<feature type="domain" description="Fibronectin type-III" evidence="26">
    <location>
        <begin position="4743"/>
        <end position="4838"/>
    </location>
</feature>
<feature type="domain" description="Fibronectin type-III" evidence="26">
    <location>
        <begin position="4463"/>
        <end position="4550"/>
    </location>
</feature>
<dbReference type="SUPFAM" id="SSF57196">
    <property type="entry name" value="EGF/Laminin"/>
    <property type="match status" value="9"/>
</dbReference>
<dbReference type="OrthoDB" id="5984158at2759"/>
<feature type="domain" description="Fibronectin type-III" evidence="26">
    <location>
        <begin position="2642"/>
        <end position="2729"/>
    </location>
</feature>
<proteinExistence type="predicted"/>
<feature type="domain" description="Fibronectin type-III" evidence="26">
    <location>
        <begin position="4069"/>
        <end position="4172"/>
    </location>
</feature>
<feature type="domain" description="Laminin N-terminal" evidence="27">
    <location>
        <begin position="376"/>
        <end position="622"/>
    </location>
</feature>
<keyword evidence="14" id="KW-0325">Glycoprotein</keyword>
<dbReference type="InterPro" id="IPR013783">
    <property type="entry name" value="Ig-like_fold"/>
</dbReference>
<dbReference type="FunFam" id="2.60.40.10:FF:001052">
    <property type="entry name" value="Usherin"/>
    <property type="match status" value="1"/>
</dbReference>
<evidence type="ECO:0000256" key="12">
    <source>
        <dbReference type="ARBA" id="ARBA00023136"/>
    </source>
</evidence>
<feature type="domain" description="Fibronectin type-III" evidence="26">
    <location>
        <begin position="3606"/>
        <end position="3694"/>
    </location>
</feature>
<dbReference type="CDD" id="cd00063">
    <property type="entry name" value="FN3"/>
    <property type="match status" value="31"/>
</dbReference>
<dbReference type="FunFam" id="2.60.40.10:FF:001099">
    <property type="entry name" value="Usherin"/>
    <property type="match status" value="1"/>
</dbReference>
<evidence type="ECO:0000259" key="24">
    <source>
        <dbReference type="PROSITE" id="PS50025"/>
    </source>
</evidence>
<feature type="domain" description="Laminin EGF-like" evidence="25">
    <location>
        <begin position="852"/>
        <end position="899"/>
    </location>
</feature>
<dbReference type="PROSITE" id="PS50853">
    <property type="entry name" value="FN3"/>
    <property type="match status" value="31"/>
</dbReference>
<feature type="domain" description="Fibronectin type-III" evidence="26">
    <location>
        <begin position="4367"/>
        <end position="4462"/>
    </location>
</feature>
<feature type="domain" description="Laminin EGF-like" evidence="25">
    <location>
        <begin position="1107"/>
        <end position="1157"/>
    </location>
</feature>
<dbReference type="CDD" id="cd00055">
    <property type="entry name" value="EGF_Lam"/>
    <property type="match status" value="10"/>
</dbReference>
<dbReference type="SMART" id="SM00180">
    <property type="entry name" value="EGF_Lam"/>
    <property type="match status" value="10"/>
</dbReference>
<evidence type="ECO:0000256" key="2">
    <source>
        <dbReference type="ARBA" id="ARBA00022475"/>
    </source>
</evidence>
<dbReference type="FunFam" id="2.60.40.10:FF:001004">
    <property type="entry name" value="Usherin"/>
    <property type="match status" value="1"/>
</dbReference>
<keyword evidence="4" id="KW-0272">Extracellular matrix</keyword>
<protein>
    <recommendedName>
        <fullName evidence="20">Usherin</fullName>
    </recommendedName>
</protein>
<dbReference type="GO" id="GO:0045494">
    <property type="term" value="P:photoreceptor cell maintenance"/>
    <property type="evidence" value="ECO:0007669"/>
    <property type="project" value="UniProtKB-ARBA"/>
</dbReference>
<feature type="domain" description="Fibronectin type-III" evidence="26">
    <location>
        <begin position="2544"/>
        <end position="2638"/>
    </location>
</feature>
<dbReference type="SUPFAM" id="SSF49899">
    <property type="entry name" value="Concanavalin A-like lectins/glucanases"/>
    <property type="match status" value="3"/>
</dbReference>
<keyword evidence="2" id="KW-1003">Cell membrane</keyword>
<evidence type="ECO:0000256" key="14">
    <source>
        <dbReference type="ARBA" id="ARBA00023180"/>
    </source>
</evidence>
<dbReference type="GO" id="GO:0005518">
    <property type="term" value="F:collagen binding"/>
    <property type="evidence" value="ECO:0007669"/>
    <property type="project" value="UniProtKB-ARBA"/>
</dbReference>
<feature type="region of interest" description="Disordered" evidence="22">
    <location>
        <begin position="2050"/>
        <end position="2069"/>
    </location>
</feature>
<feature type="domain" description="Fibronectin type-III" evidence="26">
    <location>
        <begin position="1163"/>
        <end position="1251"/>
    </location>
</feature>
<dbReference type="Gene3D" id="2.10.25.10">
    <property type="entry name" value="Laminin"/>
    <property type="match status" value="9"/>
</dbReference>
<feature type="transmembrane region" description="Helical" evidence="23">
    <location>
        <begin position="5146"/>
        <end position="5168"/>
    </location>
</feature>
<dbReference type="FunFam" id="2.60.40.10:FF:001100">
    <property type="entry name" value="Usherin"/>
    <property type="match status" value="1"/>
</dbReference>
<evidence type="ECO:0000256" key="6">
    <source>
        <dbReference type="ARBA" id="ARBA00022692"/>
    </source>
</evidence>
<dbReference type="FunFam" id="2.60.40.10:FF:001211">
    <property type="entry name" value="Usherin"/>
    <property type="match status" value="1"/>
</dbReference>
<evidence type="ECO:0000256" key="18">
    <source>
        <dbReference type="ARBA" id="ARBA00060418"/>
    </source>
</evidence>
<comment type="subunit">
    <text evidence="19">Interacts with collagen IV and fibronectin via its laminin EGF-like domains. Interaction with collagen may be required for stable integration into the basement membrane. Interacts with NINL. Interacts with USH1C. Component of USH2 complex, composed of ADGRV1, PDZD7, USH2A and WHRN. Interacts with ADGRV1/MASS1 (via N-terminal PDZ domain). Interacts (via the cytoplasmic region) with WHRN. Interacts (via the cytoplasmic region) with PDZD7. Interacts (via the cytoplasmic region) with VEZT and MYO7A (via MyTH4-FERM domains); the interaction associates VEZT with the USH2 complex at the stereocilia base.</text>
</comment>
<dbReference type="FunFam" id="2.10.25.10:FF:000090">
    <property type="entry name" value="laminin subunit alpha"/>
    <property type="match status" value="3"/>
</dbReference>
<reference evidence="29" key="1">
    <citation type="submission" date="2025-08" db="UniProtKB">
        <authorList>
            <consortium name="RefSeq"/>
        </authorList>
    </citation>
    <scope>IDENTIFICATION</scope>
    <source>
        <tissue evidence="29">Muscle</tissue>
    </source>
</reference>
<feature type="domain" description="Fibronectin type-III" evidence="26">
    <location>
        <begin position="4262"/>
        <end position="4366"/>
    </location>
</feature>
<evidence type="ECO:0000313" key="28">
    <source>
        <dbReference type="Proteomes" id="UP000504628"/>
    </source>
</evidence>
<dbReference type="InterPro" id="IPR050713">
    <property type="entry name" value="RTP_Phos/Ushers"/>
</dbReference>
<feature type="domain" description="Fibronectin type-III" evidence="26">
    <location>
        <begin position="2438"/>
        <end position="2540"/>
    </location>
</feature>
<feature type="disulfide bond" evidence="21">
    <location>
        <begin position="1058"/>
        <end position="1075"/>
    </location>
</feature>
<dbReference type="PROSITE" id="PS01248">
    <property type="entry name" value="EGF_LAM_1"/>
    <property type="match status" value="2"/>
</dbReference>
<feature type="disulfide bond" evidence="21">
    <location>
        <begin position="822"/>
        <end position="831"/>
    </location>
</feature>
<evidence type="ECO:0000256" key="4">
    <source>
        <dbReference type="ARBA" id="ARBA00022530"/>
    </source>
</evidence>
<dbReference type="FunFam" id="2.60.40.10:FF:001945">
    <property type="entry name" value="Usherin"/>
    <property type="match status" value="1"/>
</dbReference>
<dbReference type="Pfam" id="PF00053">
    <property type="entry name" value="EGF_laminin"/>
    <property type="match status" value="9"/>
</dbReference>
<dbReference type="CDD" id="cd00110">
    <property type="entry name" value="LamG"/>
    <property type="match status" value="2"/>
</dbReference>
<feature type="domain" description="Laminin EGF-like" evidence="25">
    <location>
        <begin position="900"/>
        <end position="951"/>
    </location>
</feature>
<comment type="subcellular location">
    <subcellularLocation>
        <location evidence="18">Cell projection</location>
        <location evidence="18">Stereocilium membrane</location>
        <topology evidence="18">Single-pass type I membrane protein</topology>
    </subcellularLocation>
    <subcellularLocation>
        <location evidence="1">Secreted</location>
        <location evidence="1">Extracellular space</location>
        <location evidence="1">Extracellular matrix</location>
        <location evidence="1">Basement membrane</location>
    </subcellularLocation>
</comment>
<evidence type="ECO:0000256" key="11">
    <source>
        <dbReference type="ARBA" id="ARBA00022989"/>
    </source>
</evidence>
<dbReference type="InterPro" id="IPR056863">
    <property type="entry name" value="LMN_ATRN_NET-like_EGF"/>
</dbReference>
<dbReference type="FunFam" id="2.60.40.10:FF:000915">
    <property type="entry name" value="Usherin"/>
    <property type="match status" value="1"/>
</dbReference>
<feature type="domain" description="Fibronectin type-III" evidence="26">
    <location>
        <begin position="4839"/>
        <end position="4932"/>
    </location>
</feature>
<dbReference type="SMART" id="SM00136">
    <property type="entry name" value="LamNT"/>
    <property type="match status" value="1"/>
</dbReference>
<feature type="domain" description="Fibronectin type-III" evidence="26">
    <location>
        <begin position="3032"/>
        <end position="3125"/>
    </location>
</feature>
<feature type="domain" description="Fibronectin type-III" evidence="26">
    <location>
        <begin position="4639"/>
        <end position="4738"/>
    </location>
</feature>
<feature type="disulfide bond" evidence="21">
    <location>
        <begin position="854"/>
        <end position="871"/>
    </location>
</feature>
<keyword evidence="17" id="KW-0844">Vision</keyword>
<keyword evidence="8" id="KW-0677">Repeat</keyword>
<organism evidence="28 29">
    <name type="scientific">Phyllostomus discolor</name>
    <name type="common">pale spear-nosed bat</name>
    <dbReference type="NCBI Taxonomy" id="89673"/>
    <lineage>
        <taxon>Eukaryota</taxon>
        <taxon>Metazoa</taxon>
        <taxon>Chordata</taxon>
        <taxon>Craniata</taxon>
        <taxon>Vertebrata</taxon>
        <taxon>Euteleostomi</taxon>
        <taxon>Mammalia</taxon>
        <taxon>Eutheria</taxon>
        <taxon>Laurasiatheria</taxon>
        <taxon>Chiroptera</taxon>
        <taxon>Yangochiroptera</taxon>
        <taxon>Phyllostomidae</taxon>
        <taxon>Phyllostominae</taxon>
        <taxon>Phyllostomus</taxon>
    </lineage>
</organism>
<keyword evidence="11 23" id="KW-1133">Transmembrane helix</keyword>
<feature type="disulfide bond" evidence="21">
    <location>
        <begin position="1056"/>
        <end position="1068"/>
    </location>
</feature>
<feature type="domain" description="Laminin EGF-like" evidence="25">
    <location>
        <begin position="1056"/>
        <end position="1106"/>
    </location>
</feature>
<dbReference type="PANTHER" id="PTHR46957">
    <property type="entry name" value="CYTOKINE RECEPTOR"/>
    <property type="match status" value="1"/>
</dbReference>
<dbReference type="Pfam" id="PF00041">
    <property type="entry name" value="fn3"/>
    <property type="match status" value="15"/>
</dbReference>
<evidence type="ECO:0000256" key="16">
    <source>
        <dbReference type="ARBA" id="ARBA00023292"/>
    </source>
</evidence>
<dbReference type="FunFam" id="2.60.40.10:FF:001085">
    <property type="entry name" value="Usherin"/>
    <property type="match status" value="1"/>
</dbReference>
<dbReference type="FunFam" id="2.10.25.10:FF:000094">
    <property type="entry name" value="Laminin subunit alpha-2"/>
    <property type="match status" value="1"/>
</dbReference>
<dbReference type="GO" id="GO:0007601">
    <property type="term" value="P:visual perception"/>
    <property type="evidence" value="ECO:0007669"/>
    <property type="project" value="UniProtKB-KW"/>
</dbReference>
<dbReference type="SMART" id="SM00060">
    <property type="entry name" value="FN3"/>
    <property type="match status" value="33"/>
</dbReference>
<dbReference type="FunFam" id="2.60.40.10:FF:001882">
    <property type="entry name" value="Usherin"/>
    <property type="match status" value="1"/>
</dbReference>
<evidence type="ECO:0000256" key="13">
    <source>
        <dbReference type="ARBA" id="ARBA00023157"/>
    </source>
</evidence>
<dbReference type="FunFam" id="2.60.40.10:FF:001161">
    <property type="entry name" value="Usherin"/>
    <property type="match status" value="1"/>
</dbReference>
<evidence type="ECO:0000256" key="5">
    <source>
        <dbReference type="ARBA" id="ARBA00022606"/>
    </source>
</evidence>
<gene>
    <name evidence="29" type="primary">USH2A</name>
</gene>
<feature type="domain" description="Fibronectin type-III" evidence="26">
    <location>
        <begin position="2351"/>
        <end position="2437"/>
    </location>
</feature>
<feature type="disulfide bond" evidence="21">
    <location>
        <begin position="1109"/>
        <end position="1126"/>
    </location>
</feature>
<dbReference type="InterPro" id="IPR003961">
    <property type="entry name" value="FN3_dom"/>
</dbReference>
<feature type="domain" description="Laminin G" evidence="24">
    <location>
        <begin position="1819"/>
        <end position="1996"/>
    </location>
</feature>
<evidence type="ECO:0000259" key="27">
    <source>
        <dbReference type="PROSITE" id="PS51117"/>
    </source>
</evidence>
<evidence type="ECO:0000313" key="29">
    <source>
        <dbReference type="RefSeq" id="XP_028387136.2"/>
    </source>
</evidence>
<dbReference type="InterPro" id="IPR036116">
    <property type="entry name" value="FN3_sf"/>
</dbReference>
<dbReference type="Pfam" id="PF02210">
    <property type="entry name" value="Laminin_G_2"/>
    <property type="match status" value="2"/>
</dbReference>
<evidence type="ECO:0000256" key="8">
    <source>
        <dbReference type="ARBA" id="ARBA00022737"/>
    </source>
</evidence>
<evidence type="ECO:0000256" key="15">
    <source>
        <dbReference type="ARBA" id="ARBA00023273"/>
    </source>
</evidence>
<feature type="domain" description="Fibronectin type-III" evidence="26">
    <location>
        <begin position="3785"/>
        <end position="3875"/>
    </location>
</feature>
<dbReference type="GO" id="GO:0007605">
    <property type="term" value="P:sensory perception of sound"/>
    <property type="evidence" value="ECO:0007669"/>
    <property type="project" value="UniProtKB-KW"/>
</dbReference>
<dbReference type="Gene3D" id="2.60.40.10">
    <property type="entry name" value="Immunoglobulins"/>
    <property type="match status" value="33"/>
</dbReference>
<sequence length="5307" mass="577818">MPAWPLQVPPPAPGTCGRPGELSSLRAAELTAPSFRHQLLPMSPLLPRTPLELPQCENVPAVSRKWKTCRFLRAPGFHVGLASSGSGLITYLGTLSREENAFFVNMHCPVLSLSFGFLFHILETSIFSYFASLSRADAQGLFPRLENVGAFKTVSVVPTHATCGLPDGSTFCRISEAADSLEFCSQQLCVQDCPHRSAPPAFTALLSAGLGSCIATDQQDLQPYSRKNATSFIFGNHKNCFSAPPSPKLAASFTLAVWLKPEQEGVMCIIEKTVDGQIVFKLTVSEKETVFYYRTEHGLQPPIKVTALGRILVKKWIHLSVQVHQTKISFFINGVEEDGTAFEARTLRGPVADAASGATQIGQSAHGLEQFVGRMQDFRLYQVALTNREILAVFSGDLPGLHVQPHCRCPGSHPRVHPLRQRYCVPNGVEDTTGNRVLRLSPDAHPLSFVNDNDVGTSWVSRVFTNISQLDRGVTVSLDLENGQYQVFYIIIQFFSPLPTAIRIQRKKEGSLDWEDWQFFARNCSVFEMANDGDLENSDSVNCLRLPNFTPYSRGNVTFSILTPGPNARPGYNDFYNTPSLQEFVKATQVRLHFHGQYHTTQPPASLRHRYYAVSEITITGRCQCHGHAAHCDTASRPYRCLCAQDSFTTGLHCDRCLPLYNDKPFRPGDQVHAFSCKPCQCNGHSRSCHYDRSVDPFPAEHHRGGGGVCDDCEHNTTGRSCELCKEHFFRPVGADPSAADVCRPCGCHEAGTRNSSLRCDQIGGQCDCKRRVTGRQCNECLSGFYNLRRPDPDGCSPCTCNASGTVDGDITCHPESGQCKCKANVMGLRCDRCNFGFKFLRSFNEDGCEPCRCHPYGSVDRGCDPLSGQCACRGEARGLQCDTCGDHFYGLDSAGCKACLCDPAGSLPGTVCDARTGQCRCKPHVGGRQCDGCVEGYFRRPQNDSFLCLPCDCDKTGTVNGSLLCDKSTGQCPCKLGVTGLRCNRCEPHRYNRTAGGSQGCQVCECDSSGTVPGTVCDPGSGQCRCLPDRQGRRCNQCQPGLYVSPGNATGCLPCSCHPAGAVSHICDSRTGQCVCQDASTAGPRCDRCQDLYFGFDPQTGRCQPCNCHLSGALNETCHLVTGQCFCKRFVTGSKCDACVSGASHLDGSNPWGCSKAPSQQPPPRGRVQSSSAINLSWSPPDSPNAHRLTYSLFRDDSDIYTTEDQYPYSIQDFLDTGLSPYTSYSYSVKATNVHSSTWSAAVTYRTTPGVPEGHLNLTYDIPVGPNSVTLTWTAPSNRSGPIEKYILSCTPLDDVRPCVPHEGHETSATIQNLVPFTKYHFSVQACTQGGCLHSSPVTVTTAQAPPAGLGPPRVRKISPTELHVDWAPPGQPNGIIIRYELYMRRLRANGETVSAERRVFESSCWLSPRPFAESADEHALTAPQASATITGLEPYTQYEFRVLAVNMVGSVSSAWTSERTGESEPVFMAPPAVLPLSPSSLNVSWEKPADTVVRGQVVRYNIRTVSEQPPQRSAPGVFSQVVATANPQQLSYVVSGLKPYRIYNFTVSVCNSVGCVASAPGAGQTLAAAPAGLRPPLLEGLGSTTIHARWLPPEELNGPSPVYQLERRESSLPAPGASMVRGRRFPGHGYCRFPSSTHPINTDFTGIKASFRTRAPEGVIVFAASPGGQEEYFALQLKRGRPYFLFDPQGSSVEVTTTNDDGKQYNDGKWHDVIAIRHQAVGQITLDGQYTGSSGPRNGSTIIGDNTGVFVGGLPRGYAIRRRHPGIIRKGFVGCLKDVYFMKNYNPSALWEPLDWQNSEEQLNVYNTWEGCPSLLQEGAQFLGTGFLELYPYMFQGGLDFEISFTFRTDQLNGLLLFIYNKDGPDFLAVELKSGLLSLRLNTSLALTRLDLWLGLSYCDGQWNKVVLKKAGPVVSASVNELTERVSESRAQPLTLNSPVYVGGAPSWLQDAYKHLTLEPGFGGCMKDVAFARGAVAHLASVSSGAVRVNLDGCLSSDSAVNCRGNDSILVYQGAERSVLEHGLQPFTEYLYRVIASHEGGSVYSDWSRGRTTGAAPQRVPPPARVRSAHGRGVEVAWDDPAVARGVIEKYLLRAYREGGSPHPPRTPAATSELANASARSGVLTGLLPFTSYAVTLTACTLAGCTESSQALNISTPQEAPQELQPPVAQSLPDSLLVSWDPPKKANGIITRYSLYMDGTLIYSGSGENYTVTDLAVFTPHRFLLSACTCAGCTNSSLVTLHTAQLPPGHVDPPTLTILDPRTVHVQWKQPRTANGILERYILYISNHVHDFTIWDVIYNSTELSEDHKLQHLLPGTKYLIKLGACTGGGCTLSGASEAQTTASAPEGVAAPSAHSYSPHSFNVSWTEPQYPNGVVTSYGLYLDGVLIHNSSELSCHVHGFAPWSLHSFRVQACTAEGCALGPLVENRTLEAPPEGTVNVFVKTEGSREARVSWAAPSHPNGRLTYSVLFTGMFYTEQADNNWAFLHGTKVVHSGEETDVWVPVAGLVPFTNYTVHVNASGARGSLLSDPTMLVMPPGAPDGALPPRLSAAAPTSLQVVWSPPARNNAPGSARFQLQMRPSHSPRGFLELFSSPSASLSHEVRDLQPHTEYEFRLAACNGFGSTHSAWVAFMTTEDRPGPVDPPILLDVRSRTLSVTWQHPLKHNGILTHYHVYQRGRLLLTTSGNVTNCTVTHLHPFTAYAFQVEACTSKGCSLSPESQTVWTLPDAPEGIPSPELFSDTPMSVIISWQPPTHPNGLVENVTIERRLQGKEEVTALVTLPRNHSMRYIDKTAALSPWTKYEYRMLMSTQHGGTNSSAWTGVTTRPSRPAGVQPPTVHVLGPDAAEVAWQPPLVQNGDVLRYEVRMPDPAIAVPDVTPSALRRVIAPLIPFTNYSVTVVACTGGGGHLGGCTESLPTRVTTHPSLPEGVHPLSAVPLSESCVGISWQPPSRPNGPNLRYELLRRKTHQPLASNPPEDLNRWHHIYSGTQWFYEDKGLSRFTTFAYKVLVHNSVGFTPSPEATVTTLAGVPQRGPNVSITVLNHTAVDVRWDKPTLQDLQGDVEHYTLFWSSATSNDSLQLLPDVTSHVIGHLSPNTEYRIFISAFNGVHSITSDVLHATTRGGEPRGMLSPEVVIINSTAARVTWMSPSHPNGVVTDYSVYVNNQRYKTGMNEPGSFILRDLSPFTVYDIQVEVCTKYACVKSNGTQITTMEDTPGDIPIPTIHSITSRSLQIDWVAPGRPNGVILGYEVLRKTWYPCPTPQKNPRGEPCQAVMCQNHETVCGHRCYSPETKVCCAGVLHDARPGHRCCGEKYVPFVLNSTGVCCGGRIQEARADHRCCSGYYIRILPGEVCCPDEWHRRAAAGLGDACCGGAPYSTAGRQICCAGRLHDGRGQRCCGGQVIPKELECCGGAEEGLVYSRLPGMLCCGRDYVNASETLCCSAPSGESKAHARKHRPVPAKCCETRLIPQSQRCRRGVGYDPLKHVCPDGASTGTTTEGPEACGTVCPASREATARCGRCDFNATSHRCAVVRASQDPTGKASGGGMCSSGEETVHAGRASAFSFTDVNLEPYTTYEYRVSAWNGHGRGFSQAVRTSTKADVPQGVRPPRWIQMNRLEDGIVLHWKEPVQPNGPILHYTLLRDGMELFRGTSLSFSDTKGIQPFREYSYQLEACTVAGCATSSQVVAATAHGVPQSVLPPRITAPRADALRLSWGAPEKPNGVITEYRLRQVGKGVIYSGTADRRQHTVTGLQPYTNYSFTLAACTSAGCASSEPFLGQTLQAAPRGVWTTPRHVVINSAAVELYWGPPEKPNGLVSQYQLSRNGTSVFLGGGEERRFVDKNLESNSRYMYKLKATTGGGSSFSGEYLVRTPLLTPEDIQPPHNITVTGPDSVFAAWTPPGILIPQMPVEFNVLLNAGSEAPLSFPAGHRRSVLLENLTPFTQYEIRIQACQNGSCGVGRRMFVRTPEAAPMDLSPPVLKALGPACIGVTWKPPGQPNGVIIDYLIHRRPAGMEEAAQVFVWAEGALEFTDAGGALRPFMLYEYQVRARNSRGSVASPWSSARTPEAPPQDLPAPWARATGAHSVLLNWTGPGSPNGVIAQYHVVYQERPEDPTLHSSTVRAFTVMGTSHEAHLFGLEPFTTYHVGVVAANQAGEVSSPWTAVQTLESSPSGLSSFTVEQRENGRALLLRWPEPVRTNGVIKTYRIFSDGTLEYTGLNRQFLLRRLAPATAYTLTLEACTRAGCARSAPQPVRTAEAPPHAQPPPRVQAAGSTSVELTWPEPAHPNGKIIRYEVIRRCLEGRAGGNRTTQADEDTVFTEYRTERSAFVYNDTGLQPWEPCEYKIRTWNAAGGTCSSWAAVRTMPAPPEGLSPPQLTYVSLRPPRLLVSWVPPERHNGVIQSYRLQKNGAPCPLSFDAATFHYTDEELLPFATYTYAVTACTSGGCRTSPPTSAVTPEAAPAGVSPPALRAVSATEINASWSPPSIQNGKITDYVLRCDGQEHLAGQSLSLLIAHLQPHTQYHVSLVACTSGGCAASVSRSAWTMEAPPRDMDPPKLQVTGSESIEITWEPPRTPNGHIQSYELRRDGTIVYTGLETRFHDFTLTPGVEYGYTVAANNSQGGVLSPLVQERTSPSAPSGMEPPKLQARGPQEILVNWDPPVRTKGHIVNYTLFVRELLEKETKIIHINTTHDSFGTRAFVVNQLEPFCRYKVRVQACTVLGCASSDWTRTRTPEAAPAMQPAPHLEVRSAPGGLRPTVSLRWTGPLQPNGRVLYYELYRRHVETQPGRPNPVLAYNGSASSFVDSDLLPFTEYEYQVWAVNSAGKAPSNWTRCRTGPAPPEGLRAPRFHEVSSTQAVVNISAPGQPNGVISLYRLFSSSTGEAEVVLSEGPAAQQTLRGLRPFTTYRVGVEACTCAGCCSRGPTAELRTRPAPPSGLSSPQVHALASRTASCQWGPPLFPNGVILSYELQLHGSCPPDADAPCTPSQPQTKYRGLGPTASLGGLQPYTAYRLRVVAHNEAGSAASEWTSFTTQKEPPQYRAPFSVDSNLTTVRVDWSGSFLLHGPLKEFVLTDRDQRLYRGLDTALHLPRMAGRTFFFQVTCTTEEGSIKTPLIRYDSSTGLGLVLTTPGGKTGPRSGGAEFYSELWFIVLMAVLGLILLAIFLSLILQRRVHREPYVRERPPLVPAQKRMSPLGVHPPRETHVGMADTKIPRAGARVSLRSNRSISVLRIPSQSQLSRAYSHSSLHRSVSQLMDLHDKKVLVDDSLWETIMGHDSGLYVDEEDLMNAIKGFSSVTKEHTTFTDTHL</sequence>
<feature type="domain" description="Fibronectin type-III" evidence="26">
    <location>
        <begin position="2162"/>
        <end position="2251"/>
    </location>
</feature>
<feature type="disulfide bond" evidence="21">
    <location>
        <begin position="1107"/>
        <end position="1119"/>
    </location>
</feature>
<dbReference type="FunFam" id="2.60.40.10:FF:000819">
    <property type="entry name" value="Usherin"/>
    <property type="match status" value="1"/>
</dbReference>
<dbReference type="InterPro" id="IPR002049">
    <property type="entry name" value="LE_dom"/>
</dbReference>
<feature type="domain" description="Laminin EGF-like" evidence="25">
    <location>
        <begin position="746"/>
        <end position="798"/>
    </location>
</feature>
<dbReference type="InterPro" id="IPR013320">
    <property type="entry name" value="ConA-like_dom_sf"/>
</dbReference>
<dbReference type="GeneID" id="114512390"/>
<feature type="compositionally biased region" description="Polar residues" evidence="22">
    <location>
        <begin position="1169"/>
        <end position="1181"/>
    </location>
</feature>